<dbReference type="Proteomes" id="UP000244855">
    <property type="component" value="Unassembled WGS sequence"/>
</dbReference>
<protein>
    <submittedName>
        <fullName evidence="1">Uncharacterized protein</fullName>
    </submittedName>
</protein>
<evidence type="ECO:0000313" key="1">
    <source>
        <dbReference type="EMBL" id="PVI01337.1"/>
    </source>
</evidence>
<dbReference type="OrthoDB" id="5390017at2759"/>
<evidence type="ECO:0000313" key="2">
    <source>
        <dbReference type="Proteomes" id="UP000244855"/>
    </source>
</evidence>
<name>A0A2V1DT43_9PLEO</name>
<dbReference type="AlphaFoldDB" id="A0A2V1DT43"/>
<gene>
    <name evidence="1" type="ORF">DM02DRAFT_359759</name>
</gene>
<keyword evidence="2" id="KW-1185">Reference proteome</keyword>
<proteinExistence type="predicted"/>
<dbReference type="STRING" id="97972.A0A2V1DT43"/>
<reference evidence="1 2" key="1">
    <citation type="journal article" date="2018" name="Sci. Rep.">
        <title>Comparative genomics provides insights into the lifestyle and reveals functional heterogeneity of dark septate endophytic fungi.</title>
        <authorList>
            <person name="Knapp D.G."/>
            <person name="Nemeth J.B."/>
            <person name="Barry K."/>
            <person name="Hainaut M."/>
            <person name="Henrissat B."/>
            <person name="Johnson J."/>
            <person name="Kuo A."/>
            <person name="Lim J.H.P."/>
            <person name="Lipzen A."/>
            <person name="Nolan M."/>
            <person name="Ohm R.A."/>
            <person name="Tamas L."/>
            <person name="Grigoriev I.V."/>
            <person name="Spatafora J.W."/>
            <person name="Nagy L.G."/>
            <person name="Kovacs G.M."/>
        </authorList>
    </citation>
    <scope>NUCLEOTIDE SEQUENCE [LARGE SCALE GENOMIC DNA]</scope>
    <source>
        <strain evidence="1 2">DSE2036</strain>
    </source>
</reference>
<dbReference type="EMBL" id="KZ805359">
    <property type="protein sequence ID" value="PVI01337.1"/>
    <property type="molecule type" value="Genomic_DNA"/>
</dbReference>
<sequence>MVTSVTTSWTMDVTLNRKRSRLALDDDDGDGDGHEERRLGLPLLSPTLSTNSDSLKRSRTQGELDELDTINPDEAWSVDIDSFLASTKLSTPPGSTLEAHSNLDRYQKNSSIFVLCVQGTIQLHYDLLCAMLPELYAISPSLQALVLCRDPASHMPTFSTTFSLPLVQAVSPSYNHFVRLGLLHPLGGGEHPLDALVVVDSRARRRLVLPFGWGAGKHAGTPAGGVVQAQFVKLLRNCVETLERERLT</sequence>
<organism evidence="1 2">
    <name type="scientific">Periconia macrospinosa</name>
    <dbReference type="NCBI Taxonomy" id="97972"/>
    <lineage>
        <taxon>Eukaryota</taxon>
        <taxon>Fungi</taxon>
        <taxon>Dikarya</taxon>
        <taxon>Ascomycota</taxon>
        <taxon>Pezizomycotina</taxon>
        <taxon>Dothideomycetes</taxon>
        <taxon>Pleosporomycetidae</taxon>
        <taxon>Pleosporales</taxon>
        <taxon>Massarineae</taxon>
        <taxon>Periconiaceae</taxon>
        <taxon>Periconia</taxon>
    </lineage>
</organism>
<accession>A0A2V1DT43</accession>